<sequence length="131" mass="14686">MSKLRSIDPQDIGAVLRALEQGRLKLKPSNSEKAGMSPAESKESNVSHGRLAKSVKSPMCLPSQKLLPSLYHDRLARLSLVLRLQAVPIRIAQQFDCCDMHVTFDLRSPPAAKHRRHPTPDQSPAYQFFML</sequence>
<reference evidence="3" key="1">
    <citation type="journal article" date="2015" name="Genome Announc.">
        <title>Draft genome sequence of the fungus Penicillium brasilianum MG11.</title>
        <authorList>
            <person name="Horn F."/>
            <person name="Linde J."/>
            <person name="Mattern D.J."/>
            <person name="Walther G."/>
            <person name="Guthke R."/>
            <person name="Brakhage A.A."/>
            <person name="Valiante V."/>
        </authorList>
    </citation>
    <scope>NUCLEOTIDE SEQUENCE [LARGE SCALE GENOMIC DNA]</scope>
    <source>
        <strain evidence="3">MG11</strain>
    </source>
</reference>
<keyword evidence="3" id="KW-1185">Reference proteome</keyword>
<protein>
    <submittedName>
        <fullName evidence="2">Uncharacterized protein</fullName>
    </submittedName>
</protein>
<proteinExistence type="predicted"/>
<dbReference type="OrthoDB" id="10625560at2759"/>
<dbReference type="STRING" id="104259.A0A0F7U3J4"/>
<feature type="region of interest" description="Disordered" evidence="1">
    <location>
        <begin position="23"/>
        <end position="49"/>
    </location>
</feature>
<organism evidence="2 3">
    <name type="scientific">Penicillium brasilianum</name>
    <dbReference type="NCBI Taxonomy" id="104259"/>
    <lineage>
        <taxon>Eukaryota</taxon>
        <taxon>Fungi</taxon>
        <taxon>Dikarya</taxon>
        <taxon>Ascomycota</taxon>
        <taxon>Pezizomycotina</taxon>
        <taxon>Eurotiomycetes</taxon>
        <taxon>Eurotiomycetidae</taxon>
        <taxon>Eurotiales</taxon>
        <taxon>Aspergillaceae</taxon>
        <taxon>Penicillium</taxon>
    </lineage>
</organism>
<evidence type="ECO:0000313" key="3">
    <source>
        <dbReference type="Proteomes" id="UP000042958"/>
    </source>
</evidence>
<dbReference type="Proteomes" id="UP000042958">
    <property type="component" value="Unassembled WGS sequence"/>
</dbReference>
<accession>A0A0F7U3J4</accession>
<dbReference type="AlphaFoldDB" id="A0A0F7U3J4"/>
<evidence type="ECO:0000313" key="2">
    <source>
        <dbReference type="EMBL" id="CEJ62851.1"/>
    </source>
</evidence>
<dbReference type="EMBL" id="CDHK01000026">
    <property type="protein sequence ID" value="CEJ62851.1"/>
    <property type="molecule type" value="Genomic_DNA"/>
</dbReference>
<gene>
    <name evidence="2" type="ORF">PMG11_11336</name>
</gene>
<evidence type="ECO:0000256" key="1">
    <source>
        <dbReference type="SAM" id="MobiDB-lite"/>
    </source>
</evidence>
<name>A0A0F7U3J4_PENBI</name>